<protein>
    <submittedName>
        <fullName evidence="2">Uncharacterized protein</fullName>
    </submittedName>
</protein>
<feature type="region of interest" description="Disordered" evidence="1">
    <location>
        <begin position="1"/>
        <end position="53"/>
    </location>
</feature>
<dbReference type="RefSeq" id="WP_047641058.1">
    <property type="nucleotide sequence ID" value="NZ_FMAF01000008.1"/>
</dbReference>
<evidence type="ECO:0000256" key="1">
    <source>
        <dbReference type="SAM" id="MobiDB-lite"/>
    </source>
</evidence>
<evidence type="ECO:0000313" key="3">
    <source>
        <dbReference type="Proteomes" id="UP000199205"/>
    </source>
</evidence>
<name>A0A1C3W1Z6_9HYPH</name>
<feature type="compositionally biased region" description="Basic and acidic residues" evidence="1">
    <location>
        <begin position="1"/>
        <end position="28"/>
    </location>
</feature>
<proteinExistence type="predicted"/>
<dbReference type="Proteomes" id="UP000199205">
    <property type="component" value="Unassembled WGS sequence"/>
</dbReference>
<dbReference type="EMBL" id="FMAF01000008">
    <property type="protein sequence ID" value="SCB34032.1"/>
    <property type="molecule type" value="Genomic_DNA"/>
</dbReference>
<sequence length="103" mass="11746">MSDQKTRESRSPSEDKLLSYERDGRDAYGENNKAKRKAIPRFKAQSNRQGRHASNIVVAQMSGDETVDEEAGLLEADRKARRPAKRKIPDMALGDYLKRKNKI</sequence>
<evidence type="ECO:0000313" key="2">
    <source>
        <dbReference type="EMBL" id="SCB34032.1"/>
    </source>
</evidence>
<accession>A0A1C3W1Z6</accession>
<organism evidence="2 3">
    <name type="scientific">Rhizobium lusitanum</name>
    <dbReference type="NCBI Taxonomy" id="293958"/>
    <lineage>
        <taxon>Bacteria</taxon>
        <taxon>Pseudomonadati</taxon>
        <taxon>Pseudomonadota</taxon>
        <taxon>Alphaproteobacteria</taxon>
        <taxon>Hyphomicrobiales</taxon>
        <taxon>Rhizobiaceae</taxon>
        <taxon>Rhizobium/Agrobacterium group</taxon>
        <taxon>Rhizobium</taxon>
    </lineage>
</organism>
<dbReference type="OrthoDB" id="8705804at2"/>
<gene>
    <name evidence="2" type="ORF">GA0061101_10831</name>
</gene>
<reference evidence="3" key="1">
    <citation type="submission" date="2016-08" db="EMBL/GenBank/DDBJ databases">
        <authorList>
            <person name="Varghese N."/>
            <person name="Submissions Spin"/>
        </authorList>
    </citation>
    <scope>NUCLEOTIDE SEQUENCE [LARGE SCALE GENOMIC DNA]</scope>
    <source>
        <strain evidence="3">P1-7</strain>
    </source>
</reference>
<dbReference type="AlphaFoldDB" id="A0A1C3W1Z6"/>